<dbReference type="KEGG" id="zju:112490994"/>
<comment type="subcellular location">
    <subcellularLocation>
        <location evidence="1">Secreted</location>
    </subcellularLocation>
</comment>
<accession>A0A6P6G0R6</accession>
<dbReference type="Proteomes" id="UP001652623">
    <property type="component" value="Chromosome 8"/>
</dbReference>
<feature type="domain" description="Subtilisin-like protease fibronectin type-III" evidence="4">
    <location>
        <begin position="188"/>
        <end position="262"/>
    </location>
</feature>
<name>A0A6P6G0R6_ZIZJJ</name>
<evidence type="ECO:0000313" key="5">
    <source>
        <dbReference type="Proteomes" id="UP001652623"/>
    </source>
</evidence>
<dbReference type="InParanoid" id="A0A6P6G0R6"/>
<evidence type="ECO:0000256" key="1">
    <source>
        <dbReference type="ARBA" id="ARBA00004613"/>
    </source>
</evidence>
<comment type="similarity">
    <text evidence="2">Belongs to the peptidase S8 family.</text>
</comment>
<dbReference type="PANTHER" id="PTHR10795">
    <property type="entry name" value="PROPROTEIN CONVERTASE SUBTILISIN/KEXIN"/>
    <property type="match status" value="1"/>
</dbReference>
<dbReference type="GO" id="GO:0005576">
    <property type="term" value="C:extracellular region"/>
    <property type="evidence" value="ECO:0007669"/>
    <property type="project" value="UniProtKB-SubCell"/>
</dbReference>
<sequence length="266" mass="28468">MTKFGTILAKSNRSASRGEALQMISKLIHGQKSANEDAICPKGVDCVSVGEYCLKDSLDKKLVKSKIVCDKYSNGEGPLLGGSADFISKGPIFGETSDNLALPGSYLTNTDAVTTISRSEEVTDSMAPCTPSFSSRGPNIPITRNILKALYPGLVYDADKHDYVKFLCGAGYSDDKILQLITGNQKLKTVTNVGPSNSTYKAKLVAPKGLKVVVSPSILSFTSIGQKLSFSLKLEGKLDRLISSASSLWDDGTFQVRSPIIVYIAP</sequence>
<dbReference type="Gene3D" id="2.60.40.2310">
    <property type="match status" value="1"/>
</dbReference>
<dbReference type="InterPro" id="IPR045051">
    <property type="entry name" value="SBT"/>
</dbReference>
<dbReference type="GeneID" id="112490994"/>
<evidence type="ECO:0000256" key="3">
    <source>
        <dbReference type="ARBA" id="ARBA00022729"/>
    </source>
</evidence>
<organism evidence="5 6">
    <name type="scientific">Ziziphus jujuba</name>
    <name type="common">Chinese jujube</name>
    <name type="synonym">Ziziphus sativa</name>
    <dbReference type="NCBI Taxonomy" id="326968"/>
    <lineage>
        <taxon>Eukaryota</taxon>
        <taxon>Viridiplantae</taxon>
        <taxon>Streptophyta</taxon>
        <taxon>Embryophyta</taxon>
        <taxon>Tracheophyta</taxon>
        <taxon>Spermatophyta</taxon>
        <taxon>Magnoliopsida</taxon>
        <taxon>eudicotyledons</taxon>
        <taxon>Gunneridae</taxon>
        <taxon>Pentapetalae</taxon>
        <taxon>rosids</taxon>
        <taxon>fabids</taxon>
        <taxon>Rosales</taxon>
        <taxon>Rhamnaceae</taxon>
        <taxon>Paliureae</taxon>
        <taxon>Ziziphus</taxon>
    </lineage>
</organism>
<evidence type="ECO:0000256" key="2">
    <source>
        <dbReference type="ARBA" id="ARBA00011073"/>
    </source>
</evidence>
<evidence type="ECO:0000259" key="4">
    <source>
        <dbReference type="Pfam" id="PF17766"/>
    </source>
</evidence>
<dbReference type="Pfam" id="PF17766">
    <property type="entry name" value="fn3_6"/>
    <property type="match status" value="1"/>
</dbReference>
<reference evidence="6" key="1">
    <citation type="submission" date="2025-08" db="UniProtKB">
        <authorList>
            <consortium name="RefSeq"/>
        </authorList>
    </citation>
    <scope>IDENTIFICATION</scope>
    <source>
        <tissue evidence="6">Seedling</tissue>
    </source>
</reference>
<evidence type="ECO:0000313" key="6">
    <source>
        <dbReference type="RefSeq" id="XP_024927666.2"/>
    </source>
</evidence>
<keyword evidence="5" id="KW-1185">Reference proteome</keyword>
<dbReference type="AlphaFoldDB" id="A0A6P6G0R6"/>
<dbReference type="RefSeq" id="XP_024927666.2">
    <property type="nucleotide sequence ID" value="XM_025071898.2"/>
</dbReference>
<gene>
    <name evidence="6" type="primary">LOC112490994</name>
</gene>
<dbReference type="InterPro" id="IPR041469">
    <property type="entry name" value="Subtilisin-like_FN3"/>
</dbReference>
<keyword evidence="3" id="KW-0732">Signal</keyword>
<protein>
    <submittedName>
        <fullName evidence="6">Subtilisin-like protease SBT3</fullName>
    </submittedName>
</protein>
<proteinExistence type="inferred from homology"/>